<keyword evidence="4" id="KW-1185">Reference proteome</keyword>
<feature type="domain" description="BSD2 cysteine rich" evidence="2">
    <location>
        <begin position="98"/>
        <end position="166"/>
    </location>
</feature>
<dbReference type="InterPro" id="IPR036410">
    <property type="entry name" value="HSP_DnaJ_Cys-rich_dom_sf"/>
</dbReference>
<dbReference type="SUPFAM" id="SSF57938">
    <property type="entry name" value="DnaJ/Hsp40 cysteine-rich domain"/>
    <property type="match status" value="1"/>
</dbReference>
<dbReference type="Pfam" id="PF25436">
    <property type="entry name" value="BSD2_CRD"/>
    <property type="match status" value="1"/>
</dbReference>
<gene>
    <name evidence="3" type="ORF">R1sor_004973</name>
</gene>
<dbReference type="InterPro" id="IPR057453">
    <property type="entry name" value="BSD2_CRD"/>
</dbReference>
<dbReference type="PANTHER" id="PTHR15852">
    <property type="entry name" value="PLASTID TRANSCRIPTIONALLY ACTIVE PROTEIN"/>
    <property type="match status" value="1"/>
</dbReference>
<protein>
    <recommendedName>
        <fullName evidence="2">BSD2 cysteine rich domain-containing protein</fullName>
    </recommendedName>
</protein>
<proteinExistence type="predicted"/>
<evidence type="ECO:0000259" key="2">
    <source>
        <dbReference type="Pfam" id="PF25436"/>
    </source>
</evidence>
<sequence>MATLVTCTSCVAVHSTVTFSPRSCCRASTSSSSSSASPAGSSGSTLSRPPLVSTSRSSTVGNSFASPSPSFSTRPALRHSGCEAAPEPAPGAPTAQTKSIVCTNCDGNGAVVCTQCKGEGVNTEDHFNGRFKVGTICWLCRGKRQMLCGDCNGAGFLGGFMNAFED</sequence>
<accession>A0ABD3HIH2</accession>
<dbReference type="Proteomes" id="UP001633002">
    <property type="component" value="Unassembled WGS sequence"/>
</dbReference>
<evidence type="ECO:0000313" key="4">
    <source>
        <dbReference type="Proteomes" id="UP001633002"/>
    </source>
</evidence>
<feature type="compositionally biased region" description="Polar residues" evidence="1">
    <location>
        <begin position="52"/>
        <end position="73"/>
    </location>
</feature>
<organism evidence="3 4">
    <name type="scientific">Riccia sorocarpa</name>
    <dbReference type="NCBI Taxonomy" id="122646"/>
    <lineage>
        <taxon>Eukaryota</taxon>
        <taxon>Viridiplantae</taxon>
        <taxon>Streptophyta</taxon>
        <taxon>Embryophyta</taxon>
        <taxon>Marchantiophyta</taxon>
        <taxon>Marchantiopsida</taxon>
        <taxon>Marchantiidae</taxon>
        <taxon>Marchantiales</taxon>
        <taxon>Ricciaceae</taxon>
        <taxon>Riccia</taxon>
    </lineage>
</organism>
<dbReference type="PANTHER" id="PTHR15852:SF51">
    <property type="entry name" value="PROTEIN BUNDLE SHEATH DEFECTIVE 2, CHLOROPLASTIC"/>
    <property type="match status" value="1"/>
</dbReference>
<dbReference type="EMBL" id="JBJQOH010000003">
    <property type="protein sequence ID" value="KAL3691322.1"/>
    <property type="molecule type" value="Genomic_DNA"/>
</dbReference>
<dbReference type="AlphaFoldDB" id="A0ABD3HIH2"/>
<evidence type="ECO:0000313" key="3">
    <source>
        <dbReference type="EMBL" id="KAL3691322.1"/>
    </source>
</evidence>
<name>A0ABD3HIH2_9MARC</name>
<feature type="region of interest" description="Disordered" evidence="1">
    <location>
        <begin position="29"/>
        <end position="93"/>
    </location>
</feature>
<reference evidence="3 4" key="1">
    <citation type="submission" date="2024-09" db="EMBL/GenBank/DDBJ databases">
        <title>Chromosome-scale assembly of Riccia sorocarpa.</title>
        <authorList>
            <person name="Paukszto L."/>
        </authorList>
    </citation>
    <scope>NUCLEOTIDE SEQUENCE [LARGE SCALE GENOMIC DNA]</scope>
    <source>
        <strain evidence="3">LP-2024</strain>
        <tissue evidence="3">Aerial parts of the thallus</tissue>
    </source>
</reference>
<comment type="caution">
    <text evidence="3">The sequence shown here is derived from an EMBL/GenBank/DDBJ whole genome shotgun (WGS) entry which is preliminary data.</text>
</comment>
<evidence type="ECO:0000256" key="1">
    <source>
        <dbReference type="SAM" id="MobiDB-lite"/>
    </source>
</evidence>
<feature type="compositionally biased region" description="Low complexity" evidence="1">
    <location>
        <begin position="29"/>
        <end position="45"/>
    </location>
</feature>